<keyword evidence="1" id="KW-1133">Transmembrane helix</keyword>
<dbReference type="RefSeq" id="WP_169276820.1">
    <property type="nucleotide sequence ID" value="NZ_JABBCP010000001.1"/>
</dbReference>
<proteinExistence type="predicted"/>
<keyword evidence="1" id="KW-0472">Membrane</keyword>
<protein>
    <submittedName>
        <fullName evidence="2">Uncharacterized protein</fullName>
    </submittedName>
</protein>
<keyword evidence="3" id="KW-1185">Reference proteome</keyword>
<name>A0A7X9UAU5_9ACTN</name>
<sequence length="80" mass="8820">MSKKASNLLKTIAWCVMVVLAVYYLVCAFTTRNLVATAIAAFLAFIAVKTSAMVPIPEIYRNQGVTEEMFSGKRKKKSAN</sequence>
<feature type="transmembrane region" description="Helical" evidence="1">
    <location>
        <begin position="12"/>
        <end position="31"/>
    </location>
</feature>
<gene>
    <name evidence="2" type="ORF">HF320_01925</name>
</gene>
<feature type="transmembrane region" description="Helical" evidence="1">
    <location>
        <begin position="37"/>
        <end position="56"/>
    </location>
</feature>
<evidence type="ECO:0000313" key="2">
    <source>
        <dbReference type="EMBL" id="NMF55094.1"/>
    </source>
</evidence>
<dbReference type="EMBL" id="JABBCP010000001">
    <property type="protein sequence ID" value="NMF55094.1"/>
    <property type="molecule type" value="Genomic_DNA"/>
</dbReference>
<evidence type="ECO:0000313" key="3">
    <source>
        <dbReference type="Proteomes" id="UP000546970"/>
    </source>
</evidence>
<dbReference type="Proteomes" id="UP000546970">
    <property type="component" value="Unassembled WGS sequence"/>
</dbReference>
<keyword evidence="1" id="KW-0812">Transmembrane</keyword>
<reference evidence="2 3" key="1">
    <citation type="submission" date="2020-04" db="EMBL/GenBank/DDBJ databases">
        <title>Collinsella sp. KGMB02528 nov., an anaerobic actinobacterium isolated from human feces.</title>
        <authorList>
            <person name="Han K.-I."/>
            <person name="Eom M.K."/>
            <person name="Kim J.-S."/>
            <person name="Lee K.C."/>
            <person name="Suh M.K."/>
            <person name="Park S.-H."/>
            <person name="Lee J.H."/>
            <person name="Kang S.W."/>
            <person name="Park J.-E."/>
            <person name="Oh B.S."/>
            <person name="Yu S.Y."/>
            <person name="Choi S.-H."/>
            <person name="Lee D.H."/>
            <person name="Yoon H."/>
            <person name="Kim B.-Y."/>
            <person name="Lee J.H."/>
            <person name="Lee J.-S."/>
        </authorList>
    </citation>
    <scope>NUCLEOTIDE SEQUENCE [LARGE SCALE GENOMIC DNA]</scope>
    <source>
        <strain evidence="2 3">KGMB02528</strain>
    </source>
</reference>
<evidence type="ECO:0000256" key="1">
    <source>
        <dbReference type="SAM" id="Phobius"/>
    </source>
</evidence>
<accession>A0A7X9UAU5</accession>
<comment type="caution">
    <text evidence="2">The sequence shown here is derived from an EMBL/GenBank/DDBJ whole genome shotgun (WGS) entry which is preliminary data.</text>
</comment>
<dbReference type="AlphaFoldDB" id="A0A7X9UAU5"/>
<organism evidence="2 3">
    <name type="scientific">Collinsella acetigenes</name>
    <dbReference type="NCBI Taxonomy" id="2713419"/>
    <lineage>
        <taxon>Bacteria</taxon>
        <taxon>Bacillati</taxon>
        <taxon>Actinomycetota</taxon>
        <taxon>Coriobacteriia</taxon>
        <taxon>Coriobacteriales</taxon>
        <taxon>Coriobacteriaceae</taxon>
        <taxon>Collinsella</taxon>
    </lineage>
</organism>